<dbReference type="EMBL" id="AP027272">
    <property type="protein sequence ID" value="BDX05040.1"/>
    <property type="molecule type" value="Genomic_DNA"/>
</dbReference>
<dbReference type="Gene3D" id="2.30.270.10">
    <property type="entry name" value="duf1285 protein"/>
    <property type="match status" value="1"/>
</dbReference>
<reference evidence="3" key="1">
    <citation type="submission" date="2023-01" db="EMBL/GenBank/DDBJ databases">
        <title>Complete genome sequence of Planctobacterium marinum strain Dej080120_11.</title>
        <authorList>
            <person name="Ueki S."/>
            <person name="Maruyama F."/>
        </authorList>
    </citation>
    <scope>NUCLEOTIDE SEQUENCE</scope>
    <source>
        <strain evidence="3">Dej080120_11</strain>
    </source>
</reference>
<accession>A0AA48I338</accession>
<evidence type="ECO:0000313" key="4">
    <source>
        <dbReference type="Proteomes" id="UP001333710"/>
    </source>
</evidence>
<dbReference type="InterPro" id="IPR048342">
    <property type="entry name" value="DUF1285_C"/>
</dbReference>
<evidence type="ECO:0008006" key="5">
    <source>
        <dbReference type="Google" id="ProtNLM"/>
    </source>
</evidence>
<dbReference type="Gene3D" id="3.10.540.10">
    <property type="entry name" value="duf1285 like domain"/>
    <property type="match status" value="1"/>
</dbReference>
<dbReference type="InterPro" id="IPR048341">
    <property type="entry name" value="DUF1285_N"/>
</dbReference>
<organism evidence="3 4">
    <name type="scientific">Planctobacterium marinum</name>
    <dbReference type="NCBI Taxonomy" id="1631968"/>
    <lineage>
        <taxon>Bacteria</taxon>
        <taxon>Pseudomonadati</taxon>
        <taxon>Pseudomonadota</taxon>
        <taxon>Gammaproteobacteria</taxon>
        <taxon>Alteromonadales</taxon>
        <taxon>Alteromonadaceae</taxon>
        <taxon>Planctobacterium</taxon>
    </lineage>
</organism>
<sequence length="181" mass="20762">MDLTTLQKSLHKEGQNPPVEKWNPAFCGDIDLLIKQNGQWFYMGSPIGRLPLVKLFASVLKRQQDSYFLVTPVEKVGIQVEDVPFIVTEWQQENEFLVLQTSLGDKLVASPDNPVELRFNQAQQTWLPYVLVRRNLWARLHQNVYYQLIESGVESKHSIDGKSIDILQVFSGDYPVALGYL</sequence>
<protein>
    <recommendedName>
        <fullName evidence="5">DUF1285 domain-containing protein</fullName>
    </recommendedName>
</protein>
<gene>
    <name evidence="3" type="ORF">MACH26_05610</name>
</gene>
<dbReference type="PIRSF" id="PIRSF029557">
    <property type="entry name" value="UCP029557"/>
    <property type="match status" value="1"/>
</dbReference>
<evidence type="ECO:0000259" key="2">
    <source>
        <dbReference type="Pfam" id="PF21028"/>
    </source>
</evidence>
<feature type="domain" description="DUF1285" evidence="1">
    <location>
        <begin position="17"/>
        <end position="83"/>
    </location>
</feature>
<dbReference type="Pfam" id="PF21028">
    <property type="entry name" value="DUF1285_C"/>
    <property type="match status" value="1"/>
</dbReference>
<name>A0AA48I338_9ALTE</name>
<proteinExistence type="predicted"/>
<dbReference type="AlphaFoldDB" id="A0AA48I338"/>
<dbReference type="RefSeq" id="WP_338290977.1">
    <property type="nucleotide sequence ID" value="NZ_AP027272.1"/>
</dbReference>
<keyword evidence="4" id="KW-1185">Reference proteome</keyword>
<feature type="domain" description="DUF1285" evidence="2">
    <location>
        <begin position="84"/>
        <end position="158"/>
    </location>
</feature>
<evidence type="ECO:0000313" key="3">
    <source>
        <dbReference type="EMBL" id="BDX05040.1"/>
    </source>
</evidence>
<dbReference type="KEGG" id="pmaw:MACH26_05610"/>
<dbReference type="InterPro" id="IPR023361">
    <property type="entry name" value="DUF1285_beta_roll_sf"/>
</dbReference>
<dbReference type="Pfam" id="PF06938">
    <property type="entry name" value="DUF1285_N"/>
    <property type="match status" value="1"/>
</dbReference>
<dbReference type="InterPro" id="IPR010707">
    <property type="entry name" value="DUF1285"/>
</dbReference>
<evidence type="ECO:0000259" key="1">
    <source>
        <dbReference type="Pfam" id="PF06938"/>
    </source>
</evidence>
<dbReference type="Proteomes" id="UP001333710">
    <property type="component" value="Chromosome"/>
</dbReference>